<dbReference type="AlphaFoldDB" id="T1JPG2"/>
<dbReference type="HOGENOM" id="CLU_718823_0_0_1"/>
<keyword evidence="2" id="KW-1185">Reference proteome</keyword>
<dbReference type="STRING" id="126957.T1JPG2"/>
<accession>T1JPG2</accession>
<organism evidence="1 2">
    <name type="scientific">Strigamia maritima</name>
    <name type="common">European centipede</name>
    <name type="synonym">Geophilus maritimus</name>
    <dbReference type="NCBI Taxonomy" id="126957"/>
    <lineage>
        <taxon>Eukaryota</taxon>
        <taxon>Metazoa</taxon>
        <taxon>Ecdysozoa</taxon>
        <taxon>Arthropoda</taxon>
        <taxon>Myriapoda</taxon>
        <taxon>Chilopoda</taxon>
        <taxon>Pleurostigmophora</taxon>
        <taxon>Geophilomorpha</taxon>
        <taxon>Linotaeniidae</taxon>
        <taxon>Strigamia</taxon>
    </lineage>
</organism>
<dbReference type="GO" id="GO:0016423">
    <property type="term" value="F:tRNA (guanine) methyltransferase activity"/>
    <property type="evidence" value="ECO:0007669"/>
    <property type="project" value="TreeGrafter"/>
</dbReference>
<reference evidence="2" key="1">
    <citation type="submission" date="2011-05" db="EMBL/GenBank/DDBJ databases">
        <authorList>
            <person name="Richards S.R."/>
            <person name="Qu J."/>
            <person name="Jiang H."/>
            <person name="Jhangiani S.N."/>
            <person name="Agravi P."/>
            <person name="Goodspeed R."/>
            <person name="Gross S."/>
            <person name="Mandapat C."/>
            <person name="Jackson L."/>
            <person name="Mathew T."/>
            <person name="Pu L."/>
            <person name="Thornton R."/>
            <person name="Saada N."/>
            <person name="Wilczek-Boney K.B."/>
            <person name="Lee S."/>
            <person name="Kovar C."/>
            <person name="Wu Y."/>
            <person name="Scherer S.E."/>
            <person name="Worley K.C."/>
            <person name="Muzny D.M."/>
            <person name="Gibbs R."/>
        </authorList>
    </citation>
    <scope>NUCLEOTIDE SEQUENCE</scope>
    <source>
        <strain evidence="2">Brora</strain>
    </source>
</reference>
<sequence>MTVKTLLNIFSDDQLYAVLENVYEEIQRDFSCGQTVDHLRTLREIIEVINEKQSVPDLRLLNALKYIISDICTPILILEHVGKDEKLRNVVIDTKLFCLELTGEEENVVQWADECEKIVRKHFECVEEGSDPPEKCLKPEVALEIIKFLLKKIETDGKSDFNQFFLQFQSTLSLILSRCDSQFASSLLVDIVPMFFQVMDPENKVNFARVLWKRVESFFTFTYFDCQSRNTSNGYVIMCNLMELITDGDEKSIFASLCDQILSEKNFWLLIRFGLAHENSLHRKQSLYVLKLVTSRDRLESQHFSWSNYVLIIETLEETQVHVIKPVLGKIDQVIKASDVSTFYFDLMTTIFHRMFMHDSKFIKKWALERFLHLDLTREKFIDTQ</sequence>
<evidence type="ECO:0000313" key="2">
    <source>
        <dbReference type="Proteomes" id="UP000014500"/>
    </source>
</evidence>
<dbReference type="EnsemblMetazoa" id="SMAR015739-RA">
    <property type="protein sequence ID" value="SMAR015739-PA"/>
    <property type="gene ID" value="SMAR015739"/>
</dbReference>
<dbReference type="PANTHER" id="PTHR12029">
    <property type="entry name" value="RNA METHYLTRANSFERASE"/>
    <property type="match status" value="1"/>
</dbReference>
<proteinExistence type="predicted"/>
<dbReference type="GO" id="GO:0030488">
    <property type="term" value="P:tRNA methylation"/>
    <property type="evidence" value="ECO:0007669"/>
    <property type="project" value="TreeGrafter"/>
</dbReference>
<dbReference type="PANTHER" id="PTHR12029:SF11">
    <property type="entry name" value="METHYLTRANSFERASE TARBP1-RELATED"/>
    <property type="match status" value="1"/>
</dbReference>
<dbReference type="Proteomes" id="UP000014500">
    <property type="component" value="Unassembled WGS sequence"/>
</dbReference>
<reference evidence="1" key="2">
    <citation type="submission" date="2015-02" db="UniProtKB">
        <authorList>
            <consortium name="EnsemblMetazoa"/>
        </authorList>
    </citation>
    <scope>IDENTIFICATION</scope>
</reference>
<dbReference type="InterPro" id="IPR045330">
    <property type="entry name" value="TRM3/TARBP1"/>
</dbReference>
<name>T1JPG2_STRMM</name>
<dbReference type="EMBL" id="JH431631">
    <property type="status" value="NOT_ANNOTATED_CDS"/>
    <property type="molecule type" value="Genomic_DNA"/>
</dbReference>
<evidence type="ECO:0000313" key="1">
    <source>
        <dbReference type="EnsemblMetazoa" id="SMAR015739-PA"/>
    </source>
</evidence>
<protein>
    <submittedName>
        <fullName evidence="1">Uncharacterized protein</fullName>
    </submittedName>
</protein>